<evidence type="ECO:0000256" key="1">
    <source>
        <dbReference type="ARBA" id="ARBA00004613"/>
    </source>
</evidence>
<keyword evidence="5" id="KW-0325">Glycoprotein</keyword>
<dbReference type="AlphaFoldDB" id="A0A7R8D1K2"/>
<dbReference type="InterPro" id="IPR010255">
    <property type="entry name" value="Haem_peroxidase_sf"/>
</dbReference>
<keyword evidence="8" id="KW-1185">Reference proteome</keyword>
<dbReference type="PANTHER" id="PTHR11475">
    <property type="entry name" value="OXIDASE/PEROXIDASE"/>
    <property type="match status" value="1"/>
</dbReference>
<evidence type="ECO:0000256" key="6">
    <source>
        <dbReference type="PIRSR" id="PIRSR619791-2"/>
    </source>
</evidence>
<dbReference type="PROSITE" id="PS50292">
    <property type="entry name" value="PEROXIDASE_3"/>
    <property type="match status" value="1"/>
</dbReference>
<feature type="binding site" description="axial binding residue" evidence="6">
    <location>
        <position position="558"/>
    </location>
    <ligand>
        <name>heme b</name>
        <dbReference type="ChEBI" id="CHEBI:60344"/>
    </ligand>
    <ligandPart>
        <name>Fe</name>
        <dbReference type="ChEBI" id="CHEBI:18248"/>
    </ligandPart>
</feature>
<accession>A0A7R8D1K2</accession>
<proteinExistence type="predicted"/>
<dbReference type="PRINTS" id="PR00457">
    <property type="entry name" value="ANPEROXIDASE"/>
</dbReference>
<evidence type="ECO:0000256" key="5">
    <source>
        <dbReference type="ARBA" id="ARBA00023180"/>
    </source>
</evidence>
<name>A0A7R8D1K2_LEPSM</name>
<organism evidence="7 8">
    <name type="scientific">Lepeophtheirus salmonis</name>
    <name type="common">Salmon louse</name>
    <name type="synonym">Caligus salmonis</name>
    <dbReference type="NCBI Taxonomy" id="72036"/>
    <lineage>
        <taxon>Eukaryota</taxon>
        <taxon>Metazoa</taxon>
        <taxon>Ecdysozoa</taxon>
        <taxon>Arthropoda</taxon>
        <taxon>Crustacea</taxon>
        <taxon>Multicrustacea</taxon>
        <taxon>Hexanauplia</taxon>
        <taxon>Copepoda</taxon>
        <taxon>Siphonostomatoida</taxon>
        <taxon>Caligidae</taxon>
        <taxon>Lepeophtheirus</taxon>
    </lineage>
</organism>
<reference evidence="7" key="1">
    <citation type="submission" date="2021-02" db="EMBL/GenBank/DDBJ databases">
        <authorList>
            <person name="Bekaert M."/>
        </authorList>
    </citation>
    <scope>NUCLEOTIDE SEQUENCE</scope>
    <source>
        <strain evidence="7">IoA-00</strain>
    </source>
</reference>
<dbReference type="EMBL" id="HG994586">
    <property type="protein sequence ID" value="CAF2995167.1"/>
    <property type="molecule type" value="Genomic_DNA"/>
</dbReference>
<dbReference type="SUPFAM" id="SSF48113">
    <property type="entry name" value="Heme-dependent peroxidases"/>
    <property type="match status" value="1"/>
</dbReference>
<dbReference type="GO" id="GO:0140825">
    <property type="term" value="F:lactoperoxidase activity"/>
    <property type="evidence" value="ECO:0007669"/>
    <property type="project" value="UniProtKB-EC"/>
</dbReference>
<keyword evidence="6" id="KW-0479">Metal-binding</keyword>
<evidence type="ECO:0000313" key="7">
    <source>
        <dbReference type="EMBL" id="CAF2995167.1"/>
    </source>
</evidence>
<keyword evidence="2" id="KW-0964">Secreted</keyword>
<evidence type="ECO:0000313" key="8">
    <source>
        <dbReference type="Proteomes" id="UP000675881"/>
    </source>
</evidence>
<dbReference type="GO" id="GO:0046872">
    <property type="term" value="F:metal ion binding"/>
    <property type="evidence" value="ECO:0007669"/>
    <property type="project" value="UniProtKB-KW"/>
</dbReference>
<dbReference type="FunFam" id="1.10.640.10:FF:000003">
    <property type="entry name" value="chorion peroxidase"/>
    <property type="match status" value="1"/>
</dbReference>
<protein>
    <submittedName>
        <fullName evidence="7">PXDN</fullName>
        <ecNumber evidence="7">1.11.1.7</ecNumber>
    </submittedName>
</protein>
<keyword evidence="3 7" id="KW-0575">Peroxidase</keyword>
<keyword evidence="7" id="KW-0560">Oxidoreductase</keyword>
<keyword evidence="6" id="KW-0349">Heme</keyword>
<dbReference type="GO" id="GO:0006979">
    <property type="term" value="P:response to oxidative stress"/>
    <property type="evidence" value="ECO:0007669"/>
    <property type="project" value="InterPro"/>
</dbReference>
<gene>
    <name evidence="7" type="ORF">LSAA_12778</name>
</gene>
<dbReference type="InterPro" id="IPR037120">
    <property type="entry name" value="Haem_peroxidase_sf_animal"/>
</dbReference>
<dbReference type="PANTHER" id="PTHR11475:SF4">
    <property type="entry name" value="CHORION PEROXIDASE"/>
    <property type="match status" value="1"/>
</dbReference>
<dbReference type="OrthoDB" id="6505174at2759"/>
<comment type="subcellular location">
    <subcellularLocation>
        <location evidence="1">Secreted</location>
    </subcellularLocation>
</comment>
<dbReference type="Pfam" id="PF03098">
    <property type="entry name" value="An_peroxidase"/>
    <property type="match status" value="1"/>
</dbReference>
<evidence type="ECO:0000256" key="2">
    <source>
        <dbReference type="ARBA" id="ARBA00022525"/>
    </source>
</evidence>
<evidence type="ECO:0000256" key="4">
    <source>
        <dbReference type="ARBA" id="ARBA00022729"/>
    </source>
</evidence>
<dbReference type="GO" id="GO:0020037">
    <property type="term" value="F:heme binding"/>
    <property type="evidence" value="ECO:0007669"/>
    <property type="project" value="InterPro"/>
</dbReference>
<dbReference type="Proteomes" id="UP000675881">
    <property type="component" value="Chromosome 7"/>
</dbReference>
<dbReference type="CDD" id="cd09823">
    <property type="entry name" value="peroxinectin_like"/>
    <property type="match status" value="1"/>
</dbReference>
<sequence length="799" mass="90899">MMSNKTGVEGAGGKKKFGIFFCGYLKGKNFYYSILNMRSPLIQIPLVISLLIQGSYSQSCYTFDVKIGQCKPLVKCVRFVREIPELEKQPCLLYPSGAPGVCCPHLSFGSRKVTALHAPIVLEKPAVSSYDPNRVPIPPGTEGYVVDSALKVGFRQSGERKTLASNLFNSGVRLPASSSARLHRLNQKRTRSAGRIGSSAQSVEFAALHISDEFRLTRDQKRFGLPNVDVNNSAIRNQICSSGDFRPLTCSTSEIYRRIDGSSTYDDGISIPRGENSDLPSARKVSDVLIGDRDAPSPIYTLLLMQWGQFMDHDITHSPIVRGDDDEELMCCEDGKILDESRRHPECFHIEITEDDTFYSRFGRRCMEFVRSSPSLRSECNLGPREQVNQITAFIDGSQLYGSEKAENIRLRLGKQGRLRVTKYGHQELLPLNPEECSDDDEQRYCFEAGDTRVNEQLHLTLMHTIWLREHNRIAGELAYLNPYWNDERIFQEARKIVGAQLQHITYNEWLPLILGDKFVNEEDLRPLENYEYSESYDPSVNPSITNVFSTAAFRFGHTLVQGFLHSHRGDGFDRKTIVLHETNFEPYEMYLKNAINNLINGITTQRSQDFDASFTQEITRRLFQGNESVGMDLVALNIQRGRDHGIQSYVRYRRVCGLSEIRTWRDFSQVVSSPELVPRLQLIYNDVDDVDVFIGGVMERKGEDGLVGETFRCIIGDQYKKLKSGDRFWYEEEGIFTPSQLQEIRNANIARVLCDNGENLEYMQPLAFKVQDLRGSNARVPCSSPSIPRIDLIHWKEL</sequence>
<dbReference type="GO" id="GO:0005576">
    <property type="term" value="C:extracellular region"/>
    <property type="evidence" value="ECO:0007669"/>
    <property type="project" value="UniProtKB-SubCell"/>
</dbReference>
<keyword evidence="6" id="KW-0408">Iron</keyword>
<dbReference type="EC" id="1.11.1.7" evidence="7"/>
<dbReference type="Gene3D" id="1.10.640.10">
    <property type="entry name" value="Haem peroxidase domain superfamily, animal type"/>
    <property type="match status" value="1"/>
</dbReference>
<evidence type="ECO:0000256" key="3">
    <source>
        <dbReference type="ARBA" id="ARBA00022559"/>
    </source>
</evidence>
<keyword evidence="4" id="KW-0732">Signal</keyword>
<dbReference type="InterPro" id="IPR019791">
    <property type="entry name" value="Haem_peroxidase_animal"/>
</dbReference>